<sequence length="547" mass="61672">MERLILLQIDGQILISTIGTLAKDYQLMITDSSEPHSFKPIQHLSKTLITDQSDQQLQLQSDSDSDSQLDGFSVQQSGSTHHHWISRPTADSQFGSVAFNVIQDQIWFSCLTGSDVEPSTIFHHLYSLARTIRSIYGIRLTPDSIRSNFLSIHQILNLSYSTPYGKNVSEDGLMLELVNSQSSASTLTSLISQAAVNLSGKRNQNGCDRPFISPSILYSPIPWRPLGLIYSKQEVFIDINEIVSAVLDGEDESLITADLLGLVEMRSKLSGMPDLLMTLSSSRRGDDRLVGFHRCVRSSRWHSEKQISFVPPDSNFQLMTFRLPDNSFITNSSSNWISSKLTGDSDQSYQLPIRLRTRVTIGDRGGSFRFQIRRSIQSFRFKFLRLRWYLGESSEGIDSEELSCFRSNGLNHKPDNGSHGRAHGDGGGSSSSRRRGEKVKVEWDWSEVEKMICFRLRDEDLDCTLSGLWNHSSIENRPSGCMSLEFESEPGQASISGIRVEKLEVEDRWNNDQKTGGSDRRDKEPGVKKGFRSIVRTGTYEVRLKFC</sequence>
<keyword evidence="3" id="KW-0653">Protein transport</keyword>
<dbReference type="GO" id="GO:0030131">
    <property type="term" value="C:clathrin adaptor complex"/>
    <property type="evidence" value="ECO:0007669"/>
    <property type="project" value="InterPro"/>
</dbReference>
<dbReference type="GO" id="GO:0006886">
    <property type="term" value="P:intracellular protein transport"/>
    <property type="evidence" value="ECO:0007669"/>
    <property type="project" value="InterPro"/>
</dbReference>
<name>A0AAV0B0V1_PHAPC</name>
<evidence type="ECO:0000256" key="3">
    <source>
        <dbReference type="ARBA" id="ARBA00022927"/>
    </source>
</evidence>
<evidence type="ECO:0000256" key="2">
    <source>
        <dbReference type="ARBA" id="ARBA00022448"/>
    </source>
</evidence>
<dbReference type="InterPro" id="IPR028565">
    <property type="entry name" value="MHD"/>
</dbReference>
<feature type="region of interest" description="Disordered" evidence="5">
    <location>
        <begin position="508"/>
        <end position="528"/>
    </location>
</feature>
<evidence type="ECO:0000313" key="8">
    <source>
        <dbReference type="Proteomes" id="UP001153365"/>
    </source>
</evidence>
<dbReference type="PANTHER" id="PTHR10529">
    <property type="entry name" value="AP COMPLEX SUBUNIT MU"/>
    <property type="match status" value="1"/>
</dbReference>
<feature type="region of interest" description="Disordered" evidence="5">
    <location>
        <begin position="413"/>
        <end position="435"/>
    </location>
</feature>
<organism evidence="7 8">
    <name type="scientific">Phakopsora pachyrhizi</name>
    <name type="common">Asian soybean rust disease fungus</name>
    <dbReference type="NCBI Taxonomy" id="170000"/>
    <lineage>
        <taxon>Eukaryota</taxon>
        <taxon>Fungi</taxon>
        <taxon>Dikarya</taxon>
        <taxon>Basidiomycota</taxon>
        <taxon>Pucciniomycotina</taxon>
        <taxon>Pucciniomycetes</taxon>
        <taxon>Pucciniales</taxon>
        <taxon>Phakopsoraceae</taxon>
        <taxon>Phakopsora</taxon>
    </lineage>
</organism>
<evidence type="ECO:0000256" key="5">
    <source>
        <dbReference type="SAM" id="MobiDB-lite"/>
    </source>
</evidence>
<dbReference type="AlphaFoldDB" id="A0AAV0B0V1"/>
<comment type="subcellular location">
    <subcellularLocation>
        <location evidence="1">Endomembrane system</location>
    </subcellularLocation>
</comment>
<dbReference type="Gene3D" id="2.60.40.1170">
    <property type="entry name" value="Mu homology domain, subdomain B"/>
    <property type="match status" value="1"/>
</dbReference>
<feature type="compositionally biased region" description="Basic and acidic residues" evidence="5">
    <location>
        <begin position="508"/>
        <end position="527"/>
    </location>
</feature>
<dbReference type="Pfam" id="PF00928">
    <property type="entry name" value="Adap_comp_sub"/>
    <property type="match status" value="1"/>
</dbReference>
<keyword evidence="2" id="KW-0813">Transport</keyword>
<evidence type="ECO:0000259" key="6">
    <source>
        <dbReference type="PROSITE" id="PS51072"/>
    </source>
</evidence>
<dbReference type="InterPro" id="IPR001392">
    <property type="entry name" value="Clathrin_mu"/>
</dbReference>
<evidence type="ECO:0000256" key="4">
    <source>
        <dbReference type="ARBA" id="ARBA00023136"/>
    </source>
</evidence>
<dbReference type="SUPFAM" id="SSF49447">
    <property type="entry name" value="Second domain of Mu2 adaptin subunit (ap50) of ap2 adaptor"/>
    <property type="match status" value="1"/>
</dbReference>
<keyword evidence="8" id="KW-1185">Reference proteome</keyword>
<dbReference type="InterPro" id="IPR036168">
    <property type="entry name" value="AP2_Mu_C_sf"/>
</dbReference>
<dbReference type="Proteomes" id="UP001153365">
    <property type="component" value="Unassembled WGS sequence"/>
</dbReference>
<dbReference type="GO" id="GO:0012505">
    <property type="term" value="C:endomembrane system"/>
    <property type="evidence" value="ECO:0007669"/>
    <property type="project" value="UniProtKB-SubCell"/>
</dbReference>
<keyword evidence="4" id="KW-0472">Membrane</keyword>
<evidence type="ECO:0000256" key="1">
    <source>
        <dbReference type="ARBA" id="ARBA00004308"/>
    </source>
</evidence>
<feature type="compositionally biased region" description="Basic and acidic residues" evidence="5">
    <location>
        <begin position="413"/>
        <end position="424"/>
    </location>
</feature>
<dbReference type="EMBL" id="CALTRL010002403">
    <property type="protein sequence ID" value="CAH7675695.1"/>
    <property type="molecule type" value="Genomic_DNA"/>
</dbReference>
<accession>A0AAV0B0V1</accession>
<proteinExistence type="predicted"/>
<comment type="caution">
    <text evidence="7">The sequence shown here is derived from an EMBL/GenBank/DDBJ whole genome shotgun (WGS) entry which is preliminary data.</text>
</comment>
<reference evidence="7" key="1">
    <citation type="submission" date="2022-06" db="EMBL/GenBank/DDBJ databases">
        <authorList>
            <consortium name="SYNGENTA / RWTH Aachen University"/>
        </authorList>
    </citation>
    <scope>NUCLEOTIDE SEQUENCE</scope>
</reference>
<evidence type="ECO:0000313" key="7">
    <source>
        <dbReference type="EMBL" id="CAH7675695.1"/>
    </source>
</evidence>
<dbReference type="InterPro" id="IPR050431">
    <property type="entry name" value="Adaptor_comp_med_subunit"/>
</dbReference>
<feature type="domain" description="MHD" evidence="6">
    <location>
        <begin position="232"/>
        <end position="532"/>
    </location>
</feature>
<dbReference type="PRINTS" id="PR00314">
    <property type="entry name" value="CLATHRINADPT"/>
</dbReference>
<dbReference type="Gene3D" id="3.30.450.60">
    <property type="match status" value="1"/>
</dbReference>
<gene>
    <name evidence="7" type="ORF">PPACK8108_LOCUS10722</name>
</gene>
<dbReference type="PROSITE" id="PS51072">
    <property type="entry name" value="MHD"/>
    <property type="match status" value="1"/>
</dbReference>
<dbReference type="GO" id="GO:0016192">
    <property type="term" value="P:vesicle-mediated transport"/>
    <property type="evidence" value="ECO:0007669"/>
    <property type="project" value="InterPro"/>
</dbReference>
<protein>
    <submittedName>
        <fullName evidence="7">Mu homology domain-containing protein</fullName>
    </submittedName>
</protein>